<keyword evidence="2" id="KW-1185">Reference proteome</keyword>
<dbReference type="RefSeq" id="WP_203940154.1">
    <property type="nucleotide sequence ID" value="NZ_BAAAGJ010000023.1"/>
</dbReference>
<reference evidence="1" key="1">
    <citation type="submission" date="2021-01" db="EMBL/GenBank/DDBJ databases">
        <title>Whole genome shotgun sequence of Spirilliplanes yamanashiensis NBRC 15828.</title>
        <authorList>
            <person name="Komaki H."/>
            <person name="Tamura T."/>
        </authorList>
    </citation>
    <scope>NUCLEOTIDE SEQUENCE</scope>
    <source>
        <strain evidence="1">NBRC 15828</strain>
    </source>
</reference>
<comment type="caution">
    <text evidence="1">The sequence shown here is derived from an EMBL/GenBank/DDBJ whole genome shotgun (WGS) entry which is preliminary data.</text>
</comment>
<gene>
    <name evidence="1" type="ORF">Sya03_42790</name>
</gene>
<name>A0A8J3YBN4_9ACTN</name>
<dbReference type="Proteomes" id="UP000652013">
    <property type="component" value="Unassembled WGS sequence"/>
</dbReference>
<evidence type="ECO:0000313" key="1">
    <source>
        <dbReference type="EMBL" id="GIJ04927.1"/>
    </source>
</evidence>
<accession>A0A8J3YBN4</accession>
<dbReference type="AlphaFoldDB" id="A0A8J3YBN4"/>
<proteinExistence type="predicted"/>
<sequence length="76" mass="8293">MTVHQTDFPRRIVVGKPAVVAALRGRGLHMRADWVDRELPDRVDATRHTGLFATLGIDPADLPALPADQPTADQQA</sequence>
<protein>
    <submittedName>
        <fullName evidence="1">Uncharacterized protein</fullName>
    </submittedName>
</protein>
<dbReference type="EMBL" id="BOOY01000030">
    <property type="protein sequence ID" value="GIJ04927.1"/>
    <property type="molecule type" value="Genomic_DNA"/>
</dbReference>
<evidence type="ECO:0000313" key="2">
    <source>
        <dbReference type="Proteomes" id="UP000652013"/>
    </source>
</evidence>
<organism evidence="1 2">
    <name type="scientific">Spirilliplanes yamanashiensis</name>
    <dbReference type="NCBI Taxonomy" id="42233"/>
    <lineage>
        <taxon>Bacteria</taxon>
        <taxon>Bacillati</taxon>
        <taxon>Actinomycetota</taxon>
        <taxon>Actinomycetes</taxon>
        <taxon>Micromonosporales</taxon>
        <taxon>Micromonosporaceae</taxon>
        <taxon>Spirilliplanes</taxon>
    </lineage>
</organism>